<sequence length="164" mass="18860">MKDPRKHSFHAYLNSTTPGHQGQVGISRTSRSIIVDLATSGWLQVITARNRRDVSGARFRFDYLETRGDRIHYRISCDSNVENYYGRKLGVSRNGYIGLYENDASPFWKLETIGDWDGSNRLQFYLRDHRGHLAGNYESFNGDKFLNVDEGSRLSMVATDIYLL</sequence>
<protein>
    <submittedName>
        <fullName evidence="1">Uncharacterized protein</fullName>
    </submittedName>
</protein>
<evidence type="ECO:0000313" key="1">
    <source>
        <dbReference type="EMBL" id="KDO01320.2"/>
    </source>
</evidence>
<name>A0AAP0XBU2_9PSED</name>
<dbReference type="RefSeq" id="WP_010223442.1">
    <property type="nucleotide sequence ID" value="NZ_CATKPL010000011.1"/>
</dbReference>
<organism evidence="1 2">
    <name type="scientific">Pseudomonas donghuensis</name>
    <dbReference type="NCBI Taxonomy" id="1163398"/>
    <lineage>
        <taxon>Bacteria</taxon>
        <taxon>Pseudomonadati</taxon>
        <taxon>Pseudomonadota</taxon>
        <taxon>Gammaproteobacteria</taxon>
        <taxon>Pseudomonadales</taxon>
        <taxon>Pseudomonadaceae</taxon>
        <taxon>Pseudomonas</taxon>
    </lineage>
</organism>
<keyword evidence="2" id="KW-1185">Reference proteome</keyword>
<gene>
    <name evidence="1" type="ORF">BV82_0275</name>
</gene>
<proteinExistence type="predicted"/>
<dbReference type="AlphaFoldDB" id="A0AAP0XBU2"/>
<reference evidence="1 2" key="2">
    <citation type="journal article" date="2016" name="Front. Microbiol.">
        <title>When Genome-Based Approach Meets the 'Old but Good': Revealing Genes Involved in the Antibacterial Activity of Pseudomonas sp. P482 against Soft Rot Pathogens.</title>
        <authorList>
            <person name="Krzyzanowska D.M."/>
            <person name="Ossowicki A."/>
            <person name="Rajewska M."/>
            <person name="Maciag T."/>
            <person name="Jablonska M."/>
            <person name="Obuchowski M."/>
            <person name="Heeb S."/>
            <person name="Jafra S."/>
        </authorList>
    </citation>
    <scope>NUCLEOTIDE SEQUENCE [LARGE SCALE GENOMIC DNA]</scope>
    <source>
        <strain evidence="1 2">P482</strain>
    </source>
</reference>
<dbReference type="Proteomes" id="UP000027121">
    <property type="component" value="Chromosome"/>
</dbReference>
<accession>A0AAP0XBU2</accession>
<dbReference type="EMBL" id="CP071706">
    <property type="protein sequence ID" value="KDO01320.2"/>
    <property type="molecule type" value="Genomic_DNA"/>
</dbReference>
<evidence type="ECO:0000313" key="2">
    <source>
        <dbReference type="Proteomes" id="UP000027121"/>
    </source>
</evidence>
<dbReference type="KEGG" id="pdw:BV82_0275"/>
<reference evidence="1 2" key="1">
    <citation type="journal article" date="2014" name="Genome Announc.">
        <title>Genome Sequence of Pseudomonas sp. Strain P482, a Tomato Rhizosphere Isolate with Broad-Spectrum Antimicrobial Activity.</title>
        <authorList>
            <person name="Krzyzanowska D.M."/>
            <person name="Ossowicki A."/>
            <person name="Jafra S."/>
        </authorList>
    </citation>
    <scope>NUCLEOTIDE SEQUENCE [LARGE SCALE GENOMIC DNA]</scope>
    <source>
        <strain evidence="1 2">P482</strain>
    </source>
</reference>
<dbReference type="GeneID" id="98281671"/>